<sequence length="31" mass="3213">RLPTRPPIRGSGARPPGLVGWVDGGSTLQTL</sequence>
<feature type="non-terminal residue" evidence="2">
    <location>
        <position position="31"/>
    </location>
</feature>
<dbReference type="EMBL" id="LSRX01008851">
    <property type="protein sequence ID" value="OLP41306.1"/>
    <property type="molecule type" value="Genomic_DNA"/>
</dbReference>
<feature type="non-terminal residue" evidence="2">
    <location>
        <position position="1"/>
    </location>
</feature>
<accession>A0A1Q8ZKD8</accession>
<evidence type="ECO:0000256" key="1">
    <source>
        <dbReference type="SAM" id="MobiDB-lite"/>
    </source>
</evidence>
<evidence type="ECO:0000313" key="2">
    <source>
        <dbReference type="EMBL" id="OLP41306.1"/>
    </source>
</evidence>
<organism evidence="2 3">
    <name type="scientific">Symbiodinium microadriaticum</name>
    <name type="common">Dinoflagellate</name>
    <name type="synonym">Zooxanthella microadriatica</name>
    <dbReference type="NCBI Taxonomy" id="2951"/>
    <lineage>
        <taxon>Eukaryota</taxon>
        <taxon>Sar</taxon>
        <taxon>Alveolata</taxon>
        <taxon>Dinophyceae</taxon>
        <taxon>Suessiales</taxon>
        <taxon>Symbiodiniaceae</taxon>
        <taxon>Symbiodinium</taxon>
    </lineage>
</organism>
<gene>
    <name evidence="2" type="ORF">AK812_SmicGene48786</name>
</gene>
<protein>
    <submittedName>
        <fullName evidence="2">Uncharacterized protein</fullName>
    </submittedName>
</protein>
<dbReference type="AlphaFoldDB" id="A0A1Q8ZKD8"/>
<dbReference type="Proteomes" id="UP000186817">
    <property type="component" value="Unassembled WGS sequence"/>
</dbReference>
<feature type="region of interest" description="Disordered" evidence="1">
    <location>
        <begin position="1"/>
        <end position="31"/>
    </location>
</feature>
<reference evidence="2 3" key="1">
    <citation type="submission" date="2016-02" db="EMBL/GenBank/DDBJ databases">
        <title>Genome analysis of coral dinoflagellate symbionts highlights evolutionary adaptations to a symbiotic lifestyle.</title>
        <authorList>
            <person name="Aranda M."/>
            <person name="Li Y."/>
            <person name="Liew Y.J."/>
            <person name="Baumgarten S."/>
            <person name="Simakov O."/>
            <person name="Wilson M."/>
            <person name="Piel J."/>
            <person name="Ashoor H."/>
            <person name="Bougouffa S."/>
            <person name="Bajic V.B."/>
            <person name="Ryu T."/>
            <person name="Ravasi T."/>
            <person name="Bayer T."/>
            <person name="Micklem G."/>
            <person name="Kim H."/>
            <person name="Bhak J."/>
            <person name="Lajeunesse T.C."/>
            <person name="Voolstra C.R."/>
        </authorList>
    </citation>
    <scope>NUCLEOTIDE SEQUENCE [LARGE SCALE GENOMIC DNA]</scope>
    <source>
        <strain evidence="2 3">CCMP2467</strain>
    </source>
</reference>
<evidence type="ECO:0000313" key="3">
    <source>
        <dbReference type="Proteomes" id="UP000186817"/>
    </source>
</evidence>
<keyword evidence="3" id="KW-1185">Reference proteome</keyword>
<proteinExistence type="predicted"/>
<comment type="caution">
    <text evidence="2">The sequence shown here is derived from an EMBL/GenBank/DDBJ whole genome shotgun (WGS) entry which is preliminary data.</text>
</comment>
<name>A0A1Q8ZKD8_SYMMI</name>